<protein>
    <recommendedName>
        <fullName evidence="4">DUF4064 domain-containing protein</fullName>
    </recommendedName>
</protein>
<dbReference type="OrthoDB" id="2910266at2"/>
<name>A0A1I0C5V2_9BACI</name>
<dbReference type="AlphaFoldDB" id="A0A1I0C5V2"/>
<evidence type="ECO:0000313" key="3">
    <source>
        <dbReference type="Proteomes" id="UP000198618"/>
    </source>
</evidence>
<evidence type="ECO:0000256" key="1">
    <source>
        <dbReference type="SAM" id="Phobius"/>
    </source>
</evidence>
<keyword evidence="1" id="KW-0472">Membrane</keyword>
<dbReference type="STRING" id="930131.SAMN05216389_10642"/>
<keyword evidence="1" id="KW-0812">Transmembrane</keyword>
<dbReference type="EMBL" id="FOHE01000006">
    <property type="protein sequence ID" value="SET14690.1"/>
    <property type="molecule type" value="Genomic_DNA"/>
</dbReference>
<dbReference type="RefSeq" id="WP_090868651.1">
    <property type="nucleotide sequence ID" value="NZ_FOHE01000006.1"/>
</dbReference>
<evidence type="ECO:0000313" key="2">
    <source>
        <dbReference type="EMBL" id="SET14690.1"/>
    </source>
</evidence>
<organism evidence="2 3">
    <name type="scientific">Oceanobacillus limi</name>
    <dbReference type="NCBI Taxonomy" id="930131"/>
    <lineage>
        <taxon>Bacteria</taxon>
        <taxon>Bacillati</taxon>
        <taxon>Bacillota</taxon>
        <taxon>Bacilli</taxon>
        <taxon>Bacillales</taxon>
        <taxon>Bacillaceae</taxon>
        <taxon>Oceanobacillus</taxon>
    </lineage>
</organism>
<keyword evidence="1" id="KW-1133">Transmembrane helix</keyword>
<dbReference type="Proteomes" id="UP000198618">
    <property type="component" value="Unassembled WGS sequence"/>
</dbReference>
<keyword evidence="3" id="KW-1185">Reference proteome</keyword>
<feature type="transmembrane region" description="Helical" evidence="1">
    <location>
        <begin position="7"/>
        <end position="25"/>
    </location>
</feature>
<feature type="transmembrane region" description="Helical" evidence="1">
    <location>
        <begin position="31"/>
        <end position="51"/>
    </location>
</feature>
<feature type="transmembrane region" description="Helical" evidence="1">
    <location>
        <begin position="58"/>
        <end position="79"/>
    </location>
</feature>
<accession>A0A1I0C5V2</accession>
<proteinExistence type="predicted"/>
<sequence length="99" mass="10709">MRTLATLSGVLGIVISLFCQLFAIIDDSYTFGNIGFLGVISGVIAIVGANLMKRNKKYAASLLLVSCVTGIIAISYFYILPSLFTVFPLVTLIRSKENK</sequence>
<gene>
    <name evidence="2" type="ORF">SAMN05216389_10642</name>
</gene>
<evidence type="ECO:0008006" key="4">
    <source>
        <dbReference type="Google" id="ProtNLM"/>
    </source>
</evidence>
<reference evidence="2 3" key="1">
    <citation type="submission" date="2016-10" db="EMBL/GenBank/DDBJ databases">
        <authorList>
            <person name="de Groot N.N."/>
        </authorList>
    </citation>
    <scope>NUCLEOTIDE SEQUENCE [LARGE SCALE GENOMIC DNA]</scope>
    <source>
        <strain evidence="2 3">IBRC-M 10780</strain>
    </source>
</reference>